<dbReference type="Proteomes" id="UP000027336">
    <property type="component" value="Unassembled WGS sequence"/>
</dbReference>
<feature type="coiled-coil region" evidence="1">
    <location>
        <begin position="83"/>
        <end position="120"/>
    </location>
</feature>
<dbReference type="EMBL" id="AHPK01000018">
    <property type="protein sequence ID" value="KEC54092.1"/>
    <property type="molecule type" value="Genomic_DNA"/>
</dbReference>
<evidence type="ECO:0000256" key="1">
    <source>
        <dbReference type="SAM" id="Coils"/>
    </source>
</evidence>
<feature type="compositionally biased region" description="Polar residues" evidence="2">
    <location>
        <begin position="180"/>
        <end position="197"/>
    </location>
</feature>
<dbReference type="eggNOG" id="ENOG50313JP">
    <property type="taxonomic scope" value="Bacteria"/>
</dbReference>
<feature type="region of interest" description="Disordered" evidence="2">
    <location>
        <begin position="153"/>
        <end position="197"/>
    </location>
</feature>
<evidence type="ECO:0000313" key="3">
    <source>
        <dbReference type="EMBL" id="KEC54092.1"/>
    </source>
</evidence>
<keyword evidence="1" id="KW-0175">Coiled coil</keyword>
<name>A0A067WDV9_9HYPH</name>
<sequence length="221" mass="25257">MGSVSIKHDVLKPVKHKHCSPSTVNKIQEIQAPYGIRMSDISAKLRYVYEKMQIKKAHNRLAKQGPVDDSIESYLNEISRAILAEHYARNQKEEKLFEDLEQIKILVQTLLCEKENLQKTIIKQCKSSSQSINAVVYYLAHIVREKNKNSQSYETSNILKKDKMQPGQKNTDDVSEQEDISSLSTNSTESLKNSLTDKNSSDVHFLSGFFTGVRRAFSFKE</sequence>
<evidence type="ECO:0000313" key="4">
    <source>
        <dbReference type="Proteomes" id="UP000027336"/>
    </source>
</evidence>
<dbReference type="HOGENOM" id="CLU_101679_0_0_5"/>
<reference evidence="3 4" key="1">
    <citation type="submission" date="2012-04" db="EMBL/GenBank/DDBJ databases">
        <title>The Genome Sequence of Bartonella rochalimae BMGH.</title>
        <authorList>
            <consortium name="The Broad Institute Genome Sequencing Platform"/>
            <consortium name="The Broad Institute Genome Sequencing Center for Infectious Disease"/>
            <person name="Feldgarden M."/>
            <person name="Kirby J."/>
            <person name="Kosoy M."/>
            <person name="Birtles R."/>
            <person name="Probert W.S."/>
            <person name="Chiaraviglio L."/>
            <person name="Walker B."/>
            <person name="Young S.K."/>
            <person name="Zeng Q."/>
            <person name="Gargeya S."/>
            <person name="Fitzgerald M."/>
            <person name="Haas B."/>
            <person name="Abouelleil A."/>
            <person name="Alvarado L."/>
            <person name="Arachchi H.M."/>
            <person name="Berlin A.M."/>
            <person name="Chapman S.B."/>
            <person name="Goldberg J."/>
            <person name="Griggs A."/>
            <person name="Gujja S."/>
            <person name="Hansen M."/>
            <person name="Howarth C."/>
            <person name="Imamovic A."/>
            <person name="Larimer J."/>
            <person name="McCowen C."/>
            <person name="Montmayeur A."/>
            <person name="Murphy C."/>
            <person name="Neiman D."/>
            <person name="Pearson M."/>
            <person name="Priest M."/>
            <person name="Roberts A."/>
            <person name="Saif S."/>
            <person name="Shea T."/>
            <person name="Sisk P."/>
            <person name="Sykes S."/>
            <person name="Wortman J."/>
            <person name="Nusbaum C."/>
            <person name="Birren B."/>
        </authorList>
    </citation>
    <scope>NUCLEOTIDE SEQUENCE [LARGE SCALE GENOMIC DNA]</scope>
    <source>
        <strain evidence="3 4">ATCC BAA-1498</strain>
    </source>
</reference>
<keyword evidence="4" id="KW-1185">Reference proteome</keyword>
<evidence type="ECO:0000256" key="2">
    <source>
        <dbReference type="SAM" id="MobiDB-lite"/>
    </source>
</evidence>
<accession>A0A067WDV9</accession>
<comment type="caution">
    <text evidence="3">The sequence shown here is derived from an EMBL/GenBank/DDBJ whole genome shotgun (WGS) entry which is preliminary data.</text>
</comment>
<dbReference type="PATRIC" id="fig|685782.3.peg.1014"/>
<protein>
    <submittedName>
        <fullName evidence="3">Uncharacterized protein</fullName>
    </submittedName>
</protein>
<dbReference type="AlphaFoldDB" id="A0A067WDV9"/>
<proteinExistence type="predicted"/>
<organism evidence="3 4">
    <name type="scientific">Bartonella rochalimae ATCC BAA-1498</name>
    <dbReference type="NCBI Taxonomy" id="685782"/>
    <lineage>
        <taxon>Bacteria</taxon>
        <taxon>Pseudomonadati</taxon>
        <taxon>Pseudomonadota</taxon>
        <taxon>Alphaproteobacteria</taxon>
        <taxon>Hyphomicrobiales</taxon>
        <taxon>Bartonellaceae</taxon>
        <taxon>Bartonella</taxon>
    </lineage>
</organism>
<gene>
    <name evidence="3" type="ORF">O99_00973</name>
</gene>